<dbReference type="InterPro" id="IPR037171">
    <property type="entry name" value="NagB/RpiA_transferase-like"/>
</dbReference>
<name>A0AAE0LMZ5_9PEZI</name>
<proteinExistence type="inferred from homology"/>
<dbReference type="Pfam" id="PF01008">
    <property type="entry name" value="IF-2B"/>
    <property type="match status" value="1"/>
</dbReference>
<evidence type="ECO:0000313" key="5">
    <source>
        <dbReference type="Proteomes" id="UP001278766"/>
    </source>
</evidence>
<dbReference type="EMBL" id="JAUEPN010000010">
    <property type="protein sequence ID" value="KAK3291092.1"/>
    <property type="molecule type" value="Genomic_DNA"/>
</dbReference>
<reference evidence="4" key="1">
    <citation type="journal article" date="2023" name="Mol. Phylogenet. Evol.">
        <title>Genome-scale phylogeny and comparative genomics of the fungal order Sordariales.</title>
        <authorList>
            <person name="Hensen N."/>
            <person name="Bonometti L."/>
            <person name="Westerberg I."/>
            <person name="Brannstrom I.O."/>
            <person name="Guillou S."/>
            <person name="Cros-Aarteil S."/>
            <person name="Calhoun S."/>
            <person name="Haridas S."/>
            <person name="Kuo A."/>
            <person name="Mondo S."/>
            <person name="Pangilinan J."/>
            <person name="Riley R."/>
            <person name="LaButti K."/>
            <person name="Andreopoulos B."/>
            <person name="Lipzen A."/>
            <person name="Chen C."/>
            <person name="Yan M."/>
            <person name="Daum C."/>
            <person name="Ng V."/>
            <person name="Clum A."/>
            <person name="Steindorff A."/>
            <person name="Ohm R.A."/>
            <person name="Martin F."/>
            <person name="Silar P."/>
            <person name="Natvig D.O."/>
            <person name="Lalanne C."/>
            <person name="Gautier V."/>
            <person name="Ament-Velasquez S.L."/>
            <person name="Kruys A."/>
            <person name="Hutchinson M.I."/>
            <person name="Powell A.J."/>
            <person name="Barry K."/>
            <person name="Miller A.N."/>
            <person name="Grigoriev I.V."/>
            <person name="Debuchy R."/>
            <person name="Gladieux P."/>
            <person name="Hiltunen Thoren M."/>
            <person name="Johannesson H."/>
        </authorList>
    </citation>
    <scope>NUCLEOTIDE SEQUENCE</scope>
    <source>
        <strain evidence="4">CBS 168.71</strain>
    </source>
</reference>
<dbReference type="InterPro" id="IPR015797">
    <property type="entry name" value="NUDIX_hydrolase-like_dom_sf"/>
</dbReference>
<dbReference type="InterPro" id="IPR000649">
    <property type="entry name" value="IF-2B-related"/>
</dbReference>
<evidence type="ECO:0000259" key="3">
    <source>
        <dbReference type="PROSITE" id="PS51462"/>
    </source>
</evidence>
<feature type="domain" description="Nudix hydrolase" evidence="3">
    <location>
        <begin position="23"/>
        <end position="163"/>
    </location>
</feature>
<dbReference type="GO" id="GO:0019509">
    <property type="term" value="P:L-methionine salvage from methylthioadenosine"/>
    <property type="evidence" value="ECO:0007669"/>
    <property type="project" value="TreeGrafter"/>
</dbReference>
<accession>A0AAE0LMZ5</accession>
<comment type="caution">
    <text evidence="4">The sequence shown here is derived from an EMBL/GenBank/DDBJ whole genome shotgun (WGS) entry which is preliminary data.</text>
</comment>
<gene>
    <name evidence="4" type="ORF">B0H64DRAFT_330772</name>
</gene>
<dbReference type="GO" id="GO:0046523">
    <property type="term" value="F:S-methyl-5-thioribose-1-phosphate isomerase activity"/>
    <property type="evidence" value="ECO:0007669"/>
    <property type="project" value="TreeGrafter"/>
</dbReference>
<organism evidence="4 5">
    <name type="scientific">Chaetomium fimeti</name>
    <dbReference type="NCBI Taxonomy" id="1854472"/>
    <lineage>
        <taxon>Eukaryota</taxon>
        <taxon>Fungi</taxon>
        <taxon>Dikarya</taxon>
        <taxon>Ascomycota</taxon>
        <taxon>Pezizomycotina</taxon>
        <taxon>Sordariomycetes</taxon>
        <taxon>Sordariomycetidae</taxon>
        <taxon>Sordariales</taxon>
        <taxon>Chaetomiaceae</taxon>
        <taxon>Chaetomium</taxon>
    </lineage>
</organism>
<evidence type="ECO:0000256" key="1">
    <source>
        <dbReference type="ARBA" id="ARBA00007251"/>
    </source>
</evidence>
<dbReference type="Pfam" id="PF00293">
    <property type="entry name" value="NUDIX"/>
    <property type="match status" value="1"/>
</dbReference>
<dbReference type="Gene3D" id="3.40.50.10470">
    <property type="entry name" value="Translation initiation factor eif-2b, domain 2"/>
    <property type="match status" value="1"/>
</dbReference>
<dbReference type="InterPro" id="IPR042529">
    <property type="entry name" value="IF_2B-like_C"/>
</dbReference>
<dbReference type="RefSeq" id="XP_062654606.1">
    <property type="nucleotide sequence ID" value="XM_062800957.1"/>
</dbReference>
<evidence type="ECO:0000313" key="4">
    <source>
        <dbReference type="EMBL" id="KAK3291092.1"/>
    </source>
</evidence>
<dbReference type="GeneID" id="87837905"/>
<reference evidence="4" key="2">
    <citation type="submission" date="2023-06" db="EMBL/GenBank/DDBJ databases">
        <authorList>
            <consortium name="Lawrence Berkeley National Laboratory"/>
            <person name="Haridas S."/>
            <person name="Hensen N."/>
            <person name="Bonometti L."/>
            <person name="Westerberg I."/>
            <person name="Brannstrom I.O."/>
            <person name="Guillou S."/>
            <person name="Cros-Aarteil S."/>
            <person name="Calhoun S."/>
            <person name="Kuo A."/>
            <person name="Mondo S."/>
            <person name="Pangilinan J."/>
            <person name="Riley R."/>
            <person name="Labutti K."/>
            <person name="Andreopoulos B."/>
            <person name="Lipzen A."/>
            <person name="Chen C."/>
            <person name="Yanf M."/>
            <person name="Daum C."/>
            <person name="Ng V."/>
            <person name="Clum A."/>
            <person name="Steindorff A."/>
            <person name="Ohm R."/>
            <person name="Martin F."/>
            <person name="Silar P."/>
            <person name="Natvig D."/>
            <person name="Lalanne C."/>
            <person name="Gautier V."/>
            <person name="Ament-Velasquez S.L."/>
            <person name="Kruys A."/>
            <person name="Hutchinson M.I."/>
            <person name="Powell A.J."/>
            <person name="Barry K."/>
            <person name="Miller A.N."/>
            <person name="Grigoriev I.V."/>
            <person name="Debuchy R."/>
            <person name="Gladieux P."/>
            <person name="Thoren M.H."/>
            <person name="Johannesson H."/>
        </authorList>
    </citation>
    <scope>NUCLEOTIDE SEQUENCE</scope>
    <source>
        <strain evidence="4">CBS 168.71</strain>
    </source>
</reference>
<dbReference type="PROSITE" id="PS51462">
    <property type="entry name" value="NUDIX"/>
    <property type="match status" value="1"/>
</dbReference>
<dbReference type="InterPro" id="IPR000086">
    <property type="entry name" value="NUDIX_hydrolase_dom"/>
</dbReference>
<comment type="similarity">
    <text evidence="1 2">Belongs to the eIF-2B alpha/beta/delta subunits family.</text>
</comment>
<evidence type="ECO:0000256" key="2">
    <source>
        <dbReference type="RuleBase" id="RU003814"/>
    </source>
</evidence>
<dbReference type="Proteomes" id="UP001278766">
    <property type="component" value="Unassembled WGS sequence"/>
</dbReference>
<dbReference type="Gene3D" id="3.90.79.10">
    <property type="entry name" value="Nucleoside Triphosphate Pyrophosphohydrolase"/>
    <property type="match status" value="1"/>
</dbReference>
<dbReference type="PANTHER" id="PTHR43475">
    <property type="entry name" value="METHYLTHIORIBOSE-1-PHOSPHATE ISOMERASE"/>
    <property type="match status" value="1"/>
</dbReference>
<dbReference type="PANTHER" id="PTHR43475:SF3">
    <property type="entry name" value="TRANSLATION INITIATION FACTOR EIF-2B SUBUNIT FAMILY PROTEIN (AFU_ORTHOLOGUE AFUA_2G14290)"/>
    <property type="match status" value="1"/>
</dbReference>
<protein>
    <recommendedName>
        <fullName evidence="3">Nudix hydrolase domain-containing protein</fullName>
    </recommendedName>
</protein>
<sequence length="539" mass="59670">MSWKIRTYPATMMSTPNNAGEWKKRSVVSCFLLKLDGGQPRVALFQRSEKVSTYRHHLAPISGTVDAADASPLAAAWRELAEETTLTPASLSLLRQGKDYTFRDASVRREWTVYPFLFRLQTPADEQRIRIDWEHEGWAWHDPGAVIKDDGSGGLNGVPRLAESLRRVWFEADLGPAAGRVLSDGLEALAHDHESGARQLADAALQTLRGVISGMNEQDRAQDDWWVAVRFVAWHLWKNGRESMGAAIMSALVAALAGIERVLERDQHADQRRDAALRELDAQVATRRESAELISRAFAAYLEKTFGSKRDPHEPISILTLSESSTIRQALRYAALESGFPLHFHILESRPLYEGVSLAGHLAEDLSAAPSGTARTHQMTLYTDASAALASSDVDLVVLGADRIAASGAVSNKTGSLPTVLSAKYVSPTAHVVVLAESSKVAPPGRPEDHVVEDNDPSQVRQAWQAEHNKARVREAVKDVESPDHNRAIKIEIRNVFFEWVSERLIDTYVTESGEWTVQQIADHSAKLEIEEKRFFGAL</sequence>
<dbReference type="SUPFAM" id="SSF100950">
    <property type="entry name" value="NagB/RpiA/CoA transferase-like"/>
    <property type="match status" value="1"/>
</dbReference>
<dbReference type="SUPFAM" id="SSF55811">
    <property type="entry name" value="Nudix"/>
    <property type="match status" value="1"/>
</dbReference>
<dbReference type="AlphaFoldDB" id="A0AAE0LMZ5"/>
<keyword evidence="5" id="KW-1185">Reference proteome</keyword>